<evidence type="ECO:0000313" key="18">
    <source>
        <dbReference type="Proteomes" id="UP000758603"/>
    </source>
</evidence>
<dbReference type="GO" id="GO:0006508">
    <property type="term" value="P:proteolysis"/>
    <property type="evidence" value="ECO:0007669"/>
    <property type="project" value="UniProtKB-KW"/>
</dbReference>
<evidence type="ECO:0000256" key="11">
    <source>
        <dbReference type="ARBA" id="ARBA00022833"/>
    </source>
</evidence>
<keyword evidence="13" id="KW-0325">Glycoprotein</keyword>
<dbReference type="PANTHER" id="PTHR12147:SF57">
    <property type="entry name" value="PEPTIDE HYDROLASE"/>
    <property type="match status" value="1"/>
</dbReference>
<evidence type="ECO:0000256" key="13">
    <source>
        <dbReference type="ARBA" id="ARBA00023180"/>
    </source>
</evidence>
<organism evidence="17 18">
    <name type="scientific">Truncatella angustata</name>
    <dbReference type="NCBI Taxonomy" id="152316"/>
    <lineage>
        <taxon>Eukaryota</taxon>
        <taxon>Fungi</taxon>
        <taxon>Dikarya</taxon>
        <taxon>Ascomycota</taxon>
        <taxon>Pezizomycotina</taxon>
        <taxon>Sordariomycetes</taxon>
        <taxon>Xylariomycetidae</taxon>
        <taxon>Amphisphaeriales</taxon>
        <taxon>Sporocadaceae</taxon>
        <taxon>Truncatella</taxon>
    </lineage>
</organism>
<feature type="signal peptide" evidence="14">
    <location>
        <begin position="1"/>
        <end position="20"/>
    </location>
</feature>
<dbReference type="OrthoDB" id="10013407at2759"/>
<evidence type="ECO:0000256" key="2">
    <source>
        <dbReference type="ARBA" id="ARBA00004613"/>
    </source>
</evidence>
<protein>
    <recommendedName>
        <fullName evidence="14">Peptide hydrolase</fullName>
        <ecNumber evidence="14">3.4.-.-</ecNumber>
    </recommendedName>
</protein>
<dbReference type="SUPFAM" id="SSF53187">
    <property type="entry name" value="Zn-dependent exopeptidases"/>
    <property type="match status" value="1"/>
</dbReference>
<dbReference type="InterPro" id="IPR007484">
    <property type="entry name" value="Peptidase_M28"/>
</dbReference>
<feature type="domain" description="Peptidase M28" evidence="16">
    <location>
        <begin position="233"/>
        <end position="451"/>
    </location>
</feature>
<evidence type="ECO:0000259" key="16">
    <source>
        <dbReference type="Pfam" id="PF04389"/>
    </source>
</evidence>
<keyword evidence="10 14" id="KW-0378">Hydrolase</keyword>
<comment type="cofactor">
    <cofactor evidence="1">
        <name>Zn(2+)</name>
        <dbReference type="ChEBI" id="CHEBI:29105"/>
    </cofactor>
</comment>
<feature type="chain" id="PRO_5040532523" description="Peptide hydrolase" evidence="14">
    <location>
        <begin position="21"/>
        <end position="503"/>
    </location>
</feature>
<dbReference type="InterPro" id="IPR046450">
    <property type="entry name" value="PA_dom_sf"/>
</dbReference>
<evidence type="ECO:0000256" key="4">
    <source>
        <dbReference type="ARBA" id="ARBA00011245"/>
    </source>
</evidence>
<dbReference type="Gene3D" id="3.40.630.10">
    <property type="entry name" value="Zn peptidases"/>
    <property type="match status" value="1"/>
</dbReference>
<feature type="domain" description="PA" evidence="15">
    <location>
        <begin position="123"/>
        <end position="206"/>
    </location>
</feature>
<dbReference type="InterPro" id="IPR045175">
    <property type="entry name" value="M28_fam"/>
</dbReference>
<evidence type="ECO:0000256" key="14">
    <source>
        <dbReference type="RuleBase" id="RU361240"/>
    </source>
</evidence>
<comment type="similarity">
    <text evidence="3">Belongs to the peptidase M28 family. M28A subfamily.</text>
</comment>
<dbReference type="Gene3D" id="3.50.30.30">
    <property type="match status" value="1"/>
</dbReference>
<dbReference type="Pfam" id="PF02225">
    <property type="entry name" value="PA"/>
    <property type="match status" value="1"/>
</dbReference>
<dbReference type="InterPro" id="IPR003137">
    <property type="entry name" value="PA_domain"/>
</dbReference>
<dbReference type="CDD" id="cd02130">
    <property type="entry name" value="PA_ScAPY_like"/>
    <property type="match status" value="1"/>
</dbReference>
<gene>
    <name evidence="17" type="ORF">BKA67DRAFT_566666</name>
</gene>
<dbReference type="GO" id="GO:0046872">
    <property type="term" value="F:metal ion binding"/>
    <property type="evidence" value="ECO:0007669"/>
    <property type="project" value="UniProtKB-KW"/>
</dbReference>
<dbReference type="GO" id="GO:0005576">
    <property type="term" value="C:extracellular region"/>
    <property type="evidence" value="ECO:0007669"/>
    <property type="project" value="UniProtKB-SubCell"/>
</dbReference>
<evidence type="ECO:0000256" key="8">
    <source>
        <dbReference type="ARBA" id="ARBA00022723"/>
    </source>
</evidence>
<evidence type="ECO:0000256" key="12">
    <source>
        <dbReference type="ARBA" id="ARBA00023049"/>
    </source>
</evidence>
<evidence type="ECO:0000256" key="6">
    <source>
        <dbReference type="ARBA" id="ARBA00022525"/>
    </source>
</evidence>
<proteinExistence type="inferred from homology"/>
<evidence type="ECO:0000259" key="15">
    <source>
        <dbReference type="Pfam" id="PF02225"/>
    </source>
</evidence>
<keyword evidence="5 17" id="KW-0031">Aminopeptidase</keyword>
<dbReference type="SUPFAM" id="SSF52025">
    <property type="entry name" value="PA domain"/>
    <property type="match status" value="1"/>
</dbReference>
<comment type="caution">
    <text evidence="17">The sequence shown here is derived from an EMBL/GenBank/DDBJ whole genome shotgun (WGS) entry which is preliminary data.</text>
</comment>
<keyword evidence="18" id="KW-1185">Reference proteome</keyword>
<dbReference type="RefSeq" id="XP_045956756.1">
    <property type="nucleotide sequence ID" value="XM_046102910.1"/>
</dbReference>
<dbReference type="Proteomes" id="UP000758603">
    <property type="component" value="Unassembled WGS sequence"/>
</dbReference>
<dbReference type="GO" id="GO:0004177">
    <property type="term" value="F:aminopeptidase activity"/>
    <property type="evidence" value="ECO:0007669"/>
    <property type="project" value="UniProtKB-KW"/>
</dbReference>
<dbReference type="FunFam" id="3.40.630.10:FF:000054">
    <property type="entry name" value="Peptide hydrolase"/>
    <property type="match status" value="1"/>
</dbReference>
<dbReference type="GO" id="GO:0008235">
    <property type="term" value="F:metalloexopeptidase activity"/>
    <property type="evidence" value="ECO:0007669"/>
    <property type="project" value="InterPro"/>
</dbReference>
<name>A0A9P8UHX5_9PEZI</name>
<dbReference type="InterPro" id="IPR041756">
    <property type="entry name" value="M28_SGAP-like"/>
</dbReference>
<evidence type="ECO:0000256" key="10">
    <source>
        <dbReference type="ARBA" id="ARBA00022801"/>
    </source>
</evidence>
<evidence type="ECO:0000256" key="9">
    <source>
        <dbReference type="ARBA" id="ARBA00022729"/>
    </source>
</evidence>
<dbReference type="EMBL" id="JAGPXC010000005">
    <property type="protein sequence ID" value="KAH6652479.1"/>
    <property type="molecule type" value="Genomic_DNA"/>
</dbReference>
<dbReference type="Pfam" id="PF04389">
    <property type="entry name" value="Peptidase_M28"/>
    <property type="match status" value="1"/>
</dbReference>
<dbReference type="AlphaFoldDB" id="A0A9P8UHX5"/>
<comment type="subcellular location">
    <subcellularLocation>
        <location evidence="2">Secreted</location>
    </subcellularLocation>
</comment>
<reference evidence="17" key="1">
    <citation type="journal article" date="2021" name="Nat. Commun.">
        <title>Genetic determinants of endophytism in the Arabidopsis root mycobiome.</title>
        <authorList>
            <person name="Mesny F."/>
            <person name="Miyauchi S."/>
            <person name="Thiergart T."/>
            <person name="Pickel B."/>
            <person name="Atanasova L."/>
            <person name="Karlsson M."/>
            <person name="Huettel B."/>
            <person name="Barry K.W."/>
            <person name="Haridas S."/>
            <person name="Chen C."/>
            <person name="Bauer D."/>
            <person name="Andreopoulos W."/>
            <person name="Pangilinan J."/>
            <person name="LaButti K."/>
            <person name="Riley R."/>
            <person name="Lipzen A."/>
            <person name="Clum A."/>
            <person name="Drula E."/>
            <person name="Henrissat B."/>
            <person name="Kohler A."/>
            <person name="Grigoriev I.V."/>
            <person name="Martin F.M."/>
            <person name="Hacquard S."/>
        </authorList>
    </citation>
    <scope>NUCLEOTIDE SEQUENCE</scope>
    <source>
        <strain evidence="17">MPI-SDFR-AT-0073</strain>
    </source>
</reference>
<keyword evidence="12" id="KW-0482">Metalloprotease</keyword>
<dbReference type="CDD" id="cd03876">
    <property type="entry name" value="M28_SGAP_like"/>
    <property type="match status" value="1"/>
</dbReference>
<dbReference type="GeneID" id="70131802"/>
<comment type="subunit">
    <text evidence="4">Monomer.</text>
</comment>
<evidence type="ECO:0000313" key="17">
    <source>
        <dbReference type="EMBL" id="KAH6652479.1"/>
    </source>
</evidence>
<keyword evidence="7 14" id="KW-0645">Protease</keyword>
<keyword evidence="11 14" id="KW-0862">Zinc</keyword>
<sequence>MKSTDSVVALALVLAPFALAKEKCKPYVSSDALQESINLDDLLAGSQKLQDIADASDGNRAFGSAGHNLTIDYIYDTLNALGYYDVHKQPFVELFYSAEASLVVDGVEYEPGSMTYSPGGTFSAPLVLVSNLGCDVTDFPPEVEGSVALISRGTCSFAAKATNAKSAGAVAAVVYNNQEGKVSGTLGAVSDDYAPVVGITQEQGITLIAALESGEVIAEFGVDAVLQNRTTFNVIAETKTGDKNNVLMLGAHTDSVAAGPGINDDGSGTIGILSVATALSKFTIKNAVRFGFWSAEEYGKLGSYYYIKQLNTSATAETELAKIRAYLNFDMIASPNFIYGIYDGDGNAFNSSGPNGSGDIEKTFEDYFKTKNTPSIAYAFTGRSDYAGFIENGIPSGGISSGSDGIKTAEQAALFGGEVGVSYDPNYHQAGDTIDNLAQDAYLTISKGIADAVAKYALSFATLPPVNIVQRRWAADRAKAVKRTVTSHAHSNLGPCAHNHDEL</sequence>
<dbReference type="PANTHER" id="PTHR12147">
    <property type="entry name" value="METALLOPEPTIDASE M28 FAMILY MEMBER"/>
    <property type="match status" value="1"/>
</dbReference>
<keyword evidence="6" id="KW-0964">Secreted</keyword>
<keyword evidence="8 14" id="KW-0479">Metal-binding</keyword>
<evidence type="ECO:0000256" key="3">
    <source>
        <dbReference type="ARBA" id="ARBA00005957"/>
    </source>
</evidence>
<keyword evidence="9 14" id="KW-0732">Signal</keyword>
<dbReference type="EC" id="3.4.-.-" evidence="14"/>
<accession>A0A9P8UHX5</accession>
<evidence type="ECO:0000256" key="1">
    <source>
        <dbReference type="ARBA" id="ARBA00001947"/>
    </source>
</evidence>
<evidence type="ECO:0000256" key="5">
    <source>
        <dbReference type="ARBA" id="ARBA00022438"/>
    </source>
</evidence>
<evidence type="ECO:0000256" key="7">
    <source>
        <dbReference type="ARBA" id="ARBA00022670"/>
    </source>
</evidence>